<protein>
    <recommendedName>
        <fullName evidence="6">Choline O-acetyltransferase</fullName>
        <ecNumber evidence="5">2.3.1.6</ecNumber>
    </recommendedName>
</protein>
<name>A0A8D8YHI3_9HEMI</name>
<dbReference type="Gene3D" id="3.30.559.10">
    <property type="entry name" value="Chloramphenicol acetyltransferase-like domain"/>
    <property type="match status" value="1"/>
</dbReference>
<dbReference type="GO" id="GO:0007274">
    <property type="term" value="P:neuromuscular synaptic transmission"/>
    <property type="evidence" value="ECO:0007669"/>
    <property type="project" value="TreeGrafter"/>
</dbReference>
<evidence type="ECO:0000256" key="1">
    <source>
        <dbReference type="ARBA" id="ARBA00005232"/>
    </source>
</evidence>
<proteinExistence type="inferred from homology"/>
<evidence type="ECO:0000256" key="7">
    <source>
        <dbReference type="PIRSR" id="PIRSR600542-1"/>
    </source>
</evidence>
<dbReference type="Pfam" id="PF00755">
    <property type="entry name" value="Carn_acyltransf"/>
    <property type="match status" value="1"/>
</dbReference>
<dbReference type="AlphaFoldDB" id="A0A8D8YHI3"/>
<sequence>MLKSGGTNQTPVAVPKLPVPSLEHTMTRYLDTLQPILDSNSFDHTRQLISSFMAPSGVGQQLQNILIQRSMEYDNWAYNWWLDDMYLNCKLPLPININPGMVFPPKPFIELSSIAQHAARLTLLMLEQKDILRNNQLPVEKTGGKDPQPMCMAQYHRVLRSYRRPGLQQDELVDIETEEARTKPHILVAWKNQFFIVRLTYGENATRYTEEELTAQFMKILESQPSQVCPIGILTTQRRDMWAESRDILIKDEQNRANLNLIEMSLVTICLDSVPLNISFNTPYRGGDIGHRANDRDETNMAHQMIHGGGSRVNSSNRWFDKTIQLIICHDGVNGLCYEHSSAEGVAVINLMEKLIEKSALPLRNPISTSLQDTTPEPLMWNINAALHKHIRDAARTFDSSVEDLDFLVFRFIGYGKDFIKSAQCSPDAFIQLAMQVAYHRLYGHLVATYESAGLRRFLLGRVENIRANTMEALELATALNGAEAANRKVSFDLADNKKKLDLFDLAIKKQTQIMKENIQGEGIDLHLLGLKQAALENNVPCELFNDSAYKMSQYFKLSTSQVPCKTDSFMGYGPVVPDGYGCSYNPKDGSIVFCISAFKSCLVTNTAKFATSLDESLMTIKSLIETRK</sequence>
<feature type="domain" description="Choline/carnitine acyltransferase" evidence="9">
    <location>
        <begin position="17"/>
        <end position="615"/>
    </location>
</feature>
<comment type="similarity">
    <text evidence="1 8">Belongs to the carnitine/choline acetyltransferase family.</text>
</comment>
<keyword evidence="2 8" id="KW-0808">Transferase</keyword>
<dbReference type="EMBL" id="HBUF01376660">
    <property type="protein sequence ID" value="CAG6728610.1"/>
    <property type="molecule type" value="Transcribed_RNA"/>
</dbReference>
<dbReference type="EMBL" id="HBUF01077287">
    <property type="protein sequence ID" value="CAG6631582.1"/>
    <property type="molecule type" value="Transcribed_RNA"/>
</dbReference>
<dbReference type="GO" id="GO:0043005">
    <property type="term" value="C:neuron projection"/>
    <property type="evidence" value="ECO:0007669"/>
    <property type="project" value="TreeGrafter"/>
</dbReference>
<dbReference type="EMBL" id="HBUF01077289">
    <property type="protein sequence ID" value="CAG6631584.1"/>
    <property type="molecule type" value="Transcribed_RNA"/>
</dbReference>
<reference evidence="10" key="1">
    <citation type="submission" date="2021-05" db="EMBL/GenBank/DDBJ databases">
        <authorList>
            <person name="Alioto T."/>
            <person name="Alioto T."/>
            <person name="Gomez Garrido J."/>
        </authorList>
    </citation>
    <scope>NUCLEOTIDE SEQUENCE</scope>
</reference>
<feature type="active site" description="Proton acceptor" evidence="7">
    <location>
        <position position="340"/>
    </location>
</feature>
<dbReference type="SUPFAM" id="SSF52777">
    <property type="entry name" value="CoA-dependent acyltransferases"/>
    <property type="match status" value="2"/>
</dbReference>
<accession>A0A8D8YHI3</accession>
<evidence type="ECO:0000256" key="5">
    <source>
        <dbReference type="ARBA" id="ARBA00039091"/>
    </source>
</evidence>
<dbReference type="Gene3D" id="3.30.559.70">
    <property type="entry name" value="Choline/Carnitine o-acyltransferase, domain 2"/>
    <property type="match status" value="1"/>
</dbReference>
<dbReference type="InterPro" id="IPR042231">
    <property type="entry name" value="Cho/carn_acyl_trans_2"/>
</dbReference>
<keyword evidence="4 8" id="KW-0012">Acyltransferase</keyword>
<evidence type="ECO:0000256" key="8">
    <source>
        <dbReference type="RuleBase" id="RU003801"/>
    </source>
</evidence>
<dbReference type="GO" id="GO:0005737">
    <property type="term" value="C:cytoplasm"/>
    <property type="evidence" value="ECO:0007669"/>
    <property type="project" value="TreeGrafter"/>
</dbReference>
<dbReference type="EMBL" id="HBUF01376661">
    <property type="protein sequence ID" value="CAG6728611.1"/>
    <property type="molecule type" value="Transcribed_RNA"/>
</dbReference>
<dbReference type="PROSITE" id="PS00440">
    <property type="entry name" value="ACYLTRANSF_C_2"/>
    <property type="match status" value="1"/>
</dbReference>
<organism evidence="10">
    <name type="scientific">Cacopsylla melanoneura</name>
    <dbReference type="NCBI Taxonomy" id="428564"/>
    <lineage>
        <taxon>Eukaryota</taxon>
        <taxon>Metazoa</taxon>
        <taxon>Ecdysozoa</taxon>
        <taxon>Arthropoda</taxon>
        <taxon>Hexapoda</taxon>
        <taxon>Insecta</taxon>
        <taxon>Pterygota</taxon>
        <taxon>Neoptera</taxon>
        <taxon>Paraneoptera</taxon>
        <taxon>Hemiptera</taxon>
        <taxon>Sternorrhyncha</taxon>
        <taxon>Psylloidea</taxon>
        <taxon>Psyllidae</taxon>
        <taxon>Psyllinae</taxon>
        <taxon>Cacopsylla</taxon>
    </lineage>
</organism>
<dbReference type="PANTHER" id="PTHR22589:SF14">
    <property type="entry name" value="CHOLINE O-ACETYLTRANSFERASE"/>
    <property type="match status" value="1"/>
</dbReference>
<evidence type="ECO:0000256" key="3">
    <source>
        <dbReference type="ARBA" id="ARBA00022979"/>
    </source>
</evidence>
<dbReference type="InterPro" id="IPR000542">
    <property type="entry name" value="Carn_acyl_trans"/>
</dbReference>
<evidence type="ECO:0000256" key="4">
    <source>
        <dbReference type="ARBA" id="ARBA00023315"/>
    </source>
</evidence>
<dbReference type="EMBL" id="HBUF01077290">
    <property type="protein sequence ID" value="CAG6631585.1"/>
    <property type="molecule type" value="Transcribed_RNA"/>
</dbReference>
<dbReference type="InterPro" id="IPR023213">
    <property type="entry name" value="CAT-like_dom_sf"/>
</dbReference>
<evidence type="ECO:0000313" key="10">
    <source>
        <dbReference type="EMBL" id="CAG6728611.1"/>
    </source>
</evidence>
<dbReference type="PANTHER" id="PTHR22589">
    <property type="entry name" value="CARNITINE O-ACYLTRANSFERASE"/>
    <property type="match status" value="1"/>
</dbReference>
<dbReference type="GO" id="GO:0008292">
    <property type="term" value="P:acetylcholine biosynthetic process"/>
    <property type="evidence" value="ECO:0007669"/>
    <property type="project" value="TreeGrafter"/>
</dbReference>
<evidence type="ECO:0000256" key="2">
    <source>
        <dbReference type="ARBA" id="ARBA00022679"/>
    </source>
</evidence>
<dbReference type="EMBL" id="HBUF01077288">
    <property type="protein sequence ID" value="CAG6631583.1"/>
    <property type="molecule type" value="Transcribed_RNA"/>
</dbReference>
<evidence type="ECO:0000259" key="9">
    <source>
        <dbReference type="Pfam" id="PF00755"/>
    </source>
</evidence>
<keyword evidence="3" id="KW-0530">Neurotransmitter biosynthesis</keyword>
<dbReference type="EC" id="2.3.1.6" evidence="5"/>
<dbReference type="GO" id="GO:0045202">
    <property type="term" value="C:synapse"/>
    <property type="evidence" value="ECO:0007669"/>
    <property type="project" value="GOC"/>
</dbReference>
<dbReference type="GO" id="GO:0004102">
    <property type="term" value="F:choline O-acetyltransferase activity"/>
    <property type="evidence" value="ECO:0007669"/>
    <property type="project" value="UniProtKB-EC"/>
</dbReference>
<dbReference type="InterPro" id="IPR039551">
    <property type="entry name" value="Cho/carn_acyl_trans"/>
</dbReference>
<evidence type="ECO:0000256" key="6">
    <source>
        <dbReference type="ARBA" id="ARBA00040495"/>
    </source>
</evidence>